<evidence type="ECO:0000313" key="2">
    <source>
        <dbReference type="EnsemblPlants" id="Pp3c21_8990V3.1"/>
    </source>
</evidence>
<sequence>MASAVAPSTLMNGVCDVGYSQRGAYAIHESLKAWSSEEAGLWLTRPHLAAPDCVFRFFFRHACPPQIKHDRRRSGLRNLGRRCMSSETFLIRICHYVIHSPNLGSSDTS</sequence>
<dbReference type="AlphaFoldDB" id="A0A2K1IR84"/>
<evidence type="ECO:0000313" key="1">
    <source>
        <dbReference type="EMBL" id="PNR31790.1"/>
    </source>
</evidence>
<dbReference type="RefSeq" id="XP_024359012.1">
    <property type="nucleotide sequence ID" value="XM_024503244.2"/>
</dbReference>
<dbReference type="Proteomes" id="UP000006727">
    <property type="component" value="Chromosome 21"/>
</dbReference>
<dbReference type="GeneID" id="112274085"/>
<protein>
    <submittedName>
        <fullName evidence="1 2">Uncharacterized protein</fullName>
    </submittedName>
</protein>
<evidence type="ECO:0000313" key="3">
    <source>
        <dbReference type="Proteomes" id="UP000006727"/>
    </source>
</evidence>
<keyword evidence="3" id="KW-1185">Reference proteome</keyword>
<gene>
    <name evidence="2" type="primary">LOC112274085</name>
    <name evidence="1" type="ORF">PHYPA_025913</name>
</gene>
<reference evidence="1 3" key="1">
    <citation type="journal article" date="2008" name="Science">
        <title>The Physcomitrella genome reveals evolutionary insights into the conquest of land by plants.</title>
        <authorList>
            <person name="Rensing S."/>
            <person name="Lang D."/>
            <person name="Zimmer A."/>
            <person name="Terry A."/>
            <person name="Salamov A."/>
            <person name="Shapiro H."/>
            <person name="Nishiyama T."/>
            <person name="Perroud P.-F."/>
            <person name="Lindquist E."/>
            <person name="Kamisugi Y."/>
            <person name="Tanahashi T."/>
            <person name="Sakakibara K."/>
            <person name="Fujita T."/>
            <person name="Oishi K."/>
            <person name="Shin-I T."/>
            <person name="Kuroki Y."/>
            <person name="Toyoda A."/>
            <person name="Suzuki Y."/>
            <person name="Hashimoto A."/>
            <person name="Yamaguchi K."/>
            <person name="Sugano A."/>
            <person name="Kohara Y."/>
            <person name="Fujiyama A."/>
            <person name="Anterola A."/>
            <person name="Aoki S."/>
            <person name="Ashton N."/>
            <person name="Barbazuk W.B."/>
            <person name="Barker E."/>
            <person name="Bennetzen J."/>
            <person name="Bezanilla M."/>
            <person name="Blankenship R."/>
            <person name="Cho S.H."/>
            <person name="Dutcher S."/>
            <person name="Estelle M."/>
            <person name="Fawcett J.A."/>
            <person name="Gundlach H."/>
            <person name="Hanada K."/>
            <person name="Heyl A."/>
            <person name="Hicks K.A."/>
            <person name="Hugh J."/>
            <person name="Lohr M."/>
            <person name="Mayer K."/>
            <person name="Melkozernov A."/>
            <person name="Murata T."/>
            <person name="Nelson D."/>
            <person name="Pils B."/>
            <person name="Prigge M."/>
            <person name="Reiss B."/>
            <person name="Renner T."/>
            <person name="Rombauts S."/>
            <person name="Rushton P."/>
            <person name="Sanderfoot A."/>
            <person name="Schween G."/>
            <person name="Shiu S.-H."/>
            <person name="Stueber K."/>
            <person name="Theodoulou F.L."/>
            <person name="Tu H."/>
            <person name="Van de Peer Y."/>
            <person name="Verrier P.J."/>
            <person name="Waters E."/>
            <person name="Wood A."/>
            <person name="Yang L."/>
            <person name="Cove D."/>
            <person name="Cuming A."/>
            <person name="Hasebe M."/>
            <person name="Lucas S."/>
            <person name="Mishler D.B."/>
            <person name="Reski R."/>
            <person name="Grigoriev I."/>
            <person name="Quatrano R.S."/>
            <person name="Boore J.L."/>
        </authorList>
    </citation>
    <scope>NUCLEOTIDE SEQUENCE [LARGE SCALE GENOMIC DNA]</scope>
    <source>
        <strain evidence="2 3">cv. Gransden 2004</strain>
    </source>
</reference>
<dbReference type="EnsemblPlants" id="Pp3c21_8990V3.1">
    <property type="protein sequence ID" value="Pp3c21_8990V3.1"/>
    <property type="gene ID" value="Pp3c21_8990"/>
</dbReference>
<proteinExistence type="predicted"/>
<dbReference type="EMBL" id="ABEU02000021">
    <property type="protein sequence ID" value="PNR31790.1"/>
    <property type="molecule type" value="Genomic_DNA"/>
</dbReference>
<reference evidence="1 3" key="2">
    <citation type="journal article" date="2018" name="Plant J.">
        <title>The Physcomitrella patens chromosome-scale assembly reveals moss genome structure and evolution.</title>
        <authorList>
            <person name="Lang D."/>
            <person name="Ullrich K.K."/>
            <person name="Murat F."/>
            <person name="Fuchs J."/>
            <person name="Jenkins J."/>
            <person name="Haas F.B."/>
            <person name="Piednoel M."/>
            <person name="Gundlach H."/>
            <person name="Van Bel M."/>
            <person name="Meyberg R."/>
            <person name="Vives C."/>
            <person name="Morata J."/>
            <person name="Symeonidi A."/>
            <person name="Hiss M."/>
            <person name="Muchero W."/>
            <person name="Kamisugi Y."/>
            <person name="Saleh O."/>
            <person name="Blanc G."/>
            <person name="Decker E.L."/>
            <person name="van Gessel N."/>
            <person name="Grimwood J."/>
            <person name="Hayes R.D."/>
            <person name="Graham S.W."/>
            <person name="Gunter L.E."/>
            <person name="McDaniel S.F."/>
            <person name="Hoernstein S.N.W."/>
            <person name="Larsson A."/>
            <person name="Li F.W."/>
            <person name="Perroud P.F."/>
            <person name="Phillips J."/>
            <person name="Ranjan P."/>
            <person name="Rokshar D.S."/>
            <person name="Rothfels C.J."/>
            <person name="Schneider L."/>
            <person name="Shu S."/>
            <person name="Stevenson D.W."/>
            <person name="Thummler F."/>
            <person name="Tillich M."/>
            <person name="Villarreal Aguilar J.C."/>
            <person name="Widiez T."/>
            <person name="Wong G.K."/>
            <person name="Wymore A."/>
            <person name="Zhang Y."/>
            <person name="Zimmer A.D."/>
            <person name="Quatrano R.S."/>
            <person name="Mayer K.F.X."/>
            <person name="Goodstein D."/>
            <person name="Casacuberta J.M."/>
            <person name="Vandepoele K."/>
            <person name="Reski R."/>
            <person name="Cuming A.C."/>
            <person name="Tuskan G.A."/>
            <person name="Maumus F."/>
            <person name="Salse J."/>
            <person name="Schmutz J."/>
            <person name="Rensing S.A."/>
        </authorList>
    </citation>
    <scope>NUCLEOTIDE SEQUENCE [LARGE SCALE GENOMIC DNA]</scope>
    <source>
        <strain evidence="2 3">cv. Gransden 2004</strain>
    </source>
</reference>
<reference evidence="2" key="3">
    <citation type="submission" date="2020-12" db="UniProtKB">
        <authorList>
            <consortium name="EnsemblPlants"/>
        </authorList>
    </citation>
    <scope>IDENTIFICATION</scope>
</reference>
<organism evidence="1">
    <name type="scientific">Physcomitrium patens</name>
    <name type="common">Spreading-leaved earth moss</name>
    <name type="synonym">Physcomitrella patens</name>
    <dbReference type="NCBI Taxonomy" id="3218"/>
    <lineage>
        <taxon>Eukaryota</taxon>
        <taxon>Viridiplantae</taxon>
        <taxon>Streptophyta</taxon>
        <taxon>Embryophyta</taxon>
        <taxon>Bryophyta</taxon>
        <taxon>Bryophytina</taxon>
        <taxon>Bryopsida</taxon>
        <taxon>Funariidae</taxon>
        <taxon>Funariales</taxon>
        <taxon>Funariaceae</taxon>
        <taxon>Physcomitrium</taxon>
    </lineage>
</organism>
<dbReference type="Gramene" id="Pp3c21_8990V3.1">
    <property type="protein sequence ID" value="Pp3c21_8990V3.1"/>
    <property type="gene ID" value="Pp3c21_8990"/>
</dbReference>
<accession>A0A2K1IR84</accession>
<name>A0A2K1IR84_PHYPA</name>